<keyword evidence="3" id="KW-1185">Reference proteome</keyword>
<evidence type="ECO:0000259" key="1">
    <source>
        <dbReference type="Pfam" id="PF13349"/>
    </source>
</evidence>
<proteinExistence type="predicted"/>
<dbReference type="AlphaFoldDB" id="A0A7J5UT30"/>
<dbReference type="OrthoDB" id="9810998at2"/>
<dbReference type="EMBL" id="WHJE01000009">
    <property type="protein sequence ID" value="KAE8765487.1"/>
    <property type="molecule type" value="Genomic_DNA"/>
</dbReference>
<dbReference type="RefSeq" id="WP_152203012.1">
    <property type="nucleotide sequence ID" value="NZ_VUKF01000021.1"/>
</dbReference>
<accession>A0A7J5UT30</accession>
<protein>
    <submittedName>
        <fullName evidence="2">DUF4097 family beta strand repeat protein</fullName>
    </submittedName>
</protein>
<dbReference type="Pfam" id="PF13349">
    <property type="entry name" value="DUF4097"/>
    <property type="match status" value="1"/>
</dbReference>
<dbReference type="Proteomes" id="UP000451860">
    <property type="component" value="Unassembled WGS sequence"/>
</dbReference>
<comment type="caution">
    <text evidence="2">The sequence shown here is derived from an EMBL/GenBank/DDBJ whole genome shotgun (WGS) entry which is preliminary data.</text>
</comment>
<organism evidence="2 3">
    <name type="scientific">Georgenia thermotolerans</name>
    <dbReference type="NCBI Taxonomy" id="527326"/>
    <lineage>
        <taxon>Bacteria</taxon>
        <taxon>Bacillati</taxon>
        <taxon>Actinomycetota</taxon>
        <taxon>Actinomycetes</taxon>
        <taxon>Micrococcales</taxon>
        <taxon>Bogoriellaceae</taxon>
        <taxon>Georgenia</taxon>
    </lineage>
</organism>
<gene>
    <name evidence="2" type="ORF">GB883_03605</name>
</gene>
<name>A0A7J5UT30_9MICO</name>
<reference evidence="2 3" key="1">
    <citation type="submission" date="2019-10" db="EMBL/GenBank/DDBJ databases">
        <title>Georgenia wutianyii sp. nov. and Georgenia yuyongxinii sp. nov. isolated from plateau pika (Ochotona curzoniae) in the Qinghai-Tibet plateau of China.</title>
        <authorList>
            <person name="Tian Z."/>
        </authorList>
    </citation>
    <scope>NUCLEOTIDE SEQUENCE [LARGE SCALE GENOMIC DNA]</scope>
    <source>
        <strain evidence="2 3">DSM 21501</strain>
    </source>
</reference>
<dbReference type="PANTHER" id="PTHR34094:SF1">
    <property type="entry name" value="PROTEIN FAM185A"/>
    <property type="match status" value="1"/>
</dbReference>
<dbReference type="InterPro" id="IPR025164">
    <property type="entry name" value="Toastrack_DUF4097"/>
</dbReference>
<evidence type="ECO:0000313" key="2">
    <source>
        <dbReference type="EMBL" id="KAE8765487.1"/>
    </source>
</evidence>
<dbReference type="PANTHER" id="PTHR34094">
    <property type="match status" value="1"/>
</dbReference>
<sequence>MHQAFPTPRPVELYVELGAGRLTVRAGEVTETTVTVEGRDADQVSVDHHGDQVTILAPRRWMDFLGTFRDLAVTVDLPAGSTLASKLGSGDLLTTGSLGQTRVRTGSGDVRLAELRGAAVVESGSGEVAIGAALGDLRVRSGSGDVRVEHAGGSVSISTASGDVVLGQTDGDVVARTASGEIQLRDARSDARLTTASGDITVAAVRRGEVRAKAVSGDVRVGVPRGIPVWTDVSSVSGKVVSTLEGAGRPAEGQDFVAVRATTVSGGVYLDQLA</sequence>
<evidence type="ECO:0000313" key="3">
    <source>
        <dbReference type="Proteomes" id="UP000451860"/>
    </source>
</evidence>
<feature type="domain" description="DUF4097" evidence="1">
    <location>
        <begin position="20"/>
        <end position="223"/>
    </location>
</feature>